<dbReference type="InParanoid" id="A0A7L4YNM1"/>
<gene>
    <name evidence="2" type="ORF">EK0264_11605</name>
</gene>
<dbReference type="KEGG" id="eke:EK0264_11605"/>
<protein>
    <submittedName>
        <fullName evidence="2">Uncharacterized protein</fullName>
    </submittedName>
</protein>
<dbReference type="RefSeq" id="WP_159545769.1">
    <property type="nucleotide sequence ID" value="NZ_CP047156.1"/>
</dbReference>
<evidence type="ECO:0000313" key="2">
    <source>
        <dbReference type="EMBL" id="QHC00865.1"/>
    </source>
</evidence>
<evidence type="ECO:0000256" key="1">
    <source>
        <dbReference type="SAM" id="MobiDB-lite"/>
    </source>
</evidence>
<keyword evidence="3" id="KW-1185">Reference proteome</keyword>
<evidence type="ECO:0000313" key="3">
    <source>
        <dbReference type="Proteomes" id="UP000463857"/>
    </source>
</evidence>
<name>A0A7L4YNM1_9ACTN</name>
<dbReference type="EMBL" id="CP047156">
    <property type="protein sequence ID" value="QHC00865.1"/>
    <property type="molecule type" value="Genomic_DNA"/>
</dbReference>
<dbReference type="Proteomes" id="UP000463857">
    <property type="component" value="Chromosome"/>
</dbReference>
<accession>A0A7L4YNM1</accession>
<dbReference type="AlphaFoldDB" id="A0A7L4YNM1"/>
<sequence length="231" mass="26327">MGWLARRRQARHQAQIDAINEIFGFNRPEVIAQYERDVEEDRQAAATRRAYSALIGRRFDGQPLPNPTPEQRAERRKRGLIDPNNPDPEYHEPVDDPTTTLSAEAYRHHITGQTHHRATNPTTAQSYDFHGTDGQYLIWTIADLHTAFPSTPTTLERAITDTATAQRAASAEQPIIWYVQQWQDATHLRRLLPPIIRIEYHPATKPAVALTDPTYTPPPPFPRIMGANPFD</sequence>
<organism evidence="2 3">
    <name type="scientific">Epidermidibacterium keratini</name>
    <dbReference type="NCBI Taxonomy" id="1891644"/>
    <lineage>
        <taxon>Bacteria</taxon>
        <taxon>Bacillati</taxon>
        <taxon>Actinomycetota</taxon>
        <taxon>Actinomycetes</taxon>
        <taxon>Sporichthyales</taxon>
        <taxon>Sporichthyaceae</taxon>
        <taxon>Epidermidibacterium</taxon>
    </lineage>
</organism>
<feature type="region of interest" description="Disordered" evidence="1">
    <location>
        <begin position="56"/>
        <end position="97"/>
    </location>
</feature>
<proteinExistence type="predicted"/>
<reference evidence="2 3" key="1">
    <citation type="journal article" date="2018" name="Int. J. Syst. Evol. Microbiol.">
        <title>Epidermidibacterium keratini gen. nov., sp. nov., a member of the family Sporichthyaceae, isolated from keratin epidermis.</title>
        <authorList>
            <person name="Lee D.G."/>
            <person name="Trujillo M.E."/>
            <person name="Kang S."/>
            <person name="Nam J.J."/>
            <person name="Kim Y.J."/>
        </authorList>
    </citation>
    <scope>NUCLEOTIDE SEQUENCE [LARGE SCALE GENOMIC DNA]</scope>
    <source>
        <strain evidence="2 3">EPI-7</strain>
    </source>
</reference>